<dbReference type="PANTHER" id="PTHR10177">
    <property type="entry name" value="CYCLINS"/>
    <property type="match status" value="1"/>
</dbReference>
<dbReference type="STRING" id="77586.A0A0D9VI09"/>
<dbReference type="InterPro" id="IPR006671">
    <property type="entry name" value="Cyclin_N"/>
</dbReference>
<feature type="domain" description="Cyclin-like" evidence="7">
    <location>
        <begin position="72"/>
        <end position="165"/>
    </location>
</feature>
<dbReference type="GO" id="GO:0051301">
    <property type="term" value="P:cell division"/>
    <property type="evidence" value="ECO:0007669"/>
    <property type="project" value="UniProtKB-KW"/>
</dbReference>
<dbReference type="Gene3D" id="1.10.472.10">
    <property type="entry name" value="Cyclin-like"/>
    <property type="match status" value="2"/>
</dbReference>
<evidence type="ECO:0000313" key="9">
    <source>
        <dbReference type="Proteomes" id="UP000032180"/>
    </source>
</evidence>
<evidence type="ECO:0000256" key="4">
    <source>
        <dbReference type="ARBA" id="ARBA00023306"/>
    </source>
</evidence>
<dbReference type="Proteomes" id="UP000032180">
    <property type="component" value="Chromosome 2"/>
</dbReference>
<protein>
    <recommendedName>
        <fullName evidence="7">Cyclin-like domain-containing protein</fullName>
    </recommendedName>
</protein>
<reference evidence="8 9" key="1">
    <citation type="submission" date="2012-08" db="EMBL/GenBank/DDBJ databases">
        <title>Oryza genome evolution.</title>
        <authorList>
            <person name="Wing R.A."/>
        </authorList>
    </citation>
    <scope>NUCLEOTIDE SEQUENCE</scope>
</reference>
<dbReference type="InterPro" id="IPR046965">
    <property type="entry name" value="Cyclin_A/B-like"/>
</dbReference>
<reference evidence="9" key="2">
    <citation type="submission" date="2013-12" db="EMBL/GenBank/DDBJ databases">
        <authorList>
            <person name="Yu Y."/>
            <person name="Lee S."/>
            <person name="de Baynast K."/>
            <person name="Wissotski M."/>
            <person name="Liu L."/>
            <person name="Talag J."/>
            <person name="Goicoechea J."/>
            <person name="Angelova A."/>
            <person name="Jetty R."/>
            <person name="Kudrna D."/>
            <person name="Golser W."/>
            <person name="Rivera L."/>
            <person name="Zhang J."/>
            <person name="Wing R."/>
        </authorList>
    </citation>
    <scope>NUCLEOTIDE SEQUENCE</scope>
</reference>
<feature type="domain" description="Cyclin-like" evidence="7">
    <location>
        <begin position="178"/>
        <end position="261"/>
    </location>
</feature>
<dbReference type="AlphaFoldDB" id="A0A0D9VI09"/>
<dbReference type="HOGENOM" id="CLU_052910_3_0_1"/>
<accession>A0A0D9VI09</accession>
<comment type="similarity">
    <text evidence="1">Belongs to the cyclin family. Cyclin AB subfamily.</text>
</comment>
<dbReference type="SUPFAM" id="SSF47954">
    <property type="entry name" value="Cyclin-like"/>
    <property type="match status" value="2"/>
</dbReference>
<keyword evidence="2" id="KW-0132">Cell division</keyword>
<evidence type="ECO:0000256" key="5">
    <source>
        <dbReference type="RuleBase" id="RU000383"/>
    </source>
</evidence>
<dbReference type="SMART" id="SM00385">
    <property type="entry name" value="CYCLIN"/>
    <property type="match status" value="2"/>
</dbReference>
<name>A0A0D9VI09_9ORYZ</name>
<evidence type="ECO:0000256" key="3">
    <source>
        <dbReference type="ARBA" id="ARBA00023127"/>
    </source>
</evidence>
<dbReference type="InterPro" id="IPR013763">
    <property type="entry name" value="Cyclin-like_dom"/>
</dbReference>
<dbReference type="Pfam" id="PF02984">
    <property type="entry name" value="Cyclin_C"/>
    <property type="match status" value="1"/>
</dbReference>
<organism evidence="8 9">
    <name type="scientific">Leersia perrieri</name>
    <dbReference type="NCBI Taxonomy" id="77586"/>
    <lineage>
        <taxon>Eukaryota</taxon>
        <taxon>Viridiplantae</taxon>
        <taxon>Streptophyta</taxon>
        <taxon>Embryophyta</taxon>
        <taxon>Tracheophyta</taxon>
        <taxon>Spermatophyta</taxon>
        <taxon>Magnoliopsida</taxon>
        <taxon>Liliopsida</taxon>
        <taxon>Poales</taxon>
        <taxon>Poaceae</taxon>
        <taxon>BOP clade</taxon>
        <taxon>Oryzoideae</taxon>
        <taxon>Oryzeae</taxon>
        <taxon>Oryzinae</taxon>
        <taxon>Leersia</taxon>
    </lineage>
</organism>
<dbReference type="Gramene" id="LPERR02G18980.1">
    <property type="protein sequence ID" value="LPERR02G18980.1"/>
    <property type="gene ID" value="LPERR02G18980"/>
</dbReference>
<dbReference type="InterPro" id="IPR039361">
    <property type="entry name" value="Cyclin"/>
</dbReference>
<evidence type="ECO:0000256" key="2">
    <source>
        <dbReference type="ARBA" id="ARBA00022618"/>
    </source>
</evidence>
<reference evidence="8" key="3">
    <citation type="submission" date="2015-04" db="UniProtKB">
        <authorList>
            <consortium name="EnsemblPlants"/>
        </authorList>
    </citation>
    <scope>IDENTIFICATION</scope>
</reference>
<dbReference type="Pfam" id="PF00134">
    <property type="entry name" value="Cyclin_N"/>
    <property type="match status" value="1"/>
</dbReference>
<evidence type="ECO:0000256" key="1">
    <source>
        <dbReference type="ARBA" id="ARBA00006955"/>
    </source>
</evidence>
<dbReference type="PIRSF" id="PIRSF001771">
    <property type="entry name" value="Cyclin_A_B_D_E"/>
    <property type="match status" value="1"/>
</dbReference>
<dbReference type="GO" id="GO:0044772">
    <property type="term" value="P:mitotic cell cycle phase transition"/>
    <property type="evidence" value="ECO:0007669"/>
    <property type="project" value="InterPro"/>
</dbReference>
<sequence length="262" mass="29118">MELPACTERYNGAAPVPPPRLPPRRPERTTTSSRRPQLCAPYDDDIDATLRATEKDDKERPKPDYLRSVHGDQITASARAALYGLAAGTLHRAVSYVDRVLSLRSLPSYADYYQLNLLGAAAVYTAAKYEEQSTPLKRMNAGAVAWYGGFASGQEVTLMEKAMVTALDYRLSGPTAETFVEHFTRYSQSEEELRVQRLARDVADQSLMNYGCLRYLPSMVAAASIFIARCSLNRLDALVWSTELQELTGYSAQDLAKCILTM</sequence>
<dbReference type="InterPro" id="IPR004367">
    <property type="entry name" value="Cyclin_C-dom"/>
</dbReference>
<keyword evidence="4" id="KW-0131">Cell cycle</keyword>
<dbReference type="GO" id="GO:0016538">
    <property type="term" value="F:cyclin-dependent protein serine/threonine kinase regulator activity"/>
    <property type="evidence" value="ECO:0007669"/>
    <property type="project" value="InterPro"/>
</dbReference>
<evidence type="ECO:0000313" key="8">
    <source>
        <dbReference type="EnsemblPlants" id="LPERR02G18980.1"/>
    </source>
</evidence>
<evidence type="ECO:0000256" key="6">
    <source>
        <dbReference type="SAM" id="MobiDB-lite"/>
    </source>
</evidence>
<dbReference type="eggNOG" id="KOG0654">
    <property type="taxonomic scope" value="Eukaryota"/>
</dbReference>
<keyword evidence="9" id="KW-1185">Reference proteome</keyword>
<evidence type="ECO:0000259" key="7">
    <source>
        <dbReference type="SMART" id="SM00385"/>
    </source>
</evidence>
<proteinExistence type="inferred from homology"/>
<dbReference type="InterPro" id="IPR036915">
    <property type="entry name" value="Cyclin-like_sf"/>
</dbReference>
<feature type="region of interest" description="Disordered" evidence="6">
    <location>
        <begin position="1"/>
        <end position="46"/>
    </location>
</feature>
<keyword evidence="3 5" id="KW-0195">Cyclin</keyword>
<dbReference type="EnsemblPlants" id="LPERR02G18980.1">
    <property type="protein sequence ID" value="LPERR02G18980.1"/>
    <property type="gene ID" value="LPERR02G18980"/>
</dbReference>